<keyword evidence="2" id="KW-1185">Reference proteome</keyword>
<protein>
    <submittedName>
        <fullName evidence="1">Transporter</fullName>
    </submittedName>
</protein>
<gene>
    <name evidence="1" type="ORF">Q767_03830</name>
</gene>
<proteinExistence type="predicted"/>
<dbReference type="EMBL" id="JRLZ01000003">
    <property type="protein sequence ID" value="KGO96840.1"/>
    <property type="molecule type" value="Genomic_DNA"/>
</dbReference>
<dbReference type="OrthoDB" id="712316at2"/>
<dbReference type="PANTHER" id="PTHR30203:SF24">
    <property type="entry name" value="BLR4935 PROTEIN"/>
    <property type="match status" value="1"/>
</dbReference>
<dbReference type="eggNOG" id="COG1538">
    <property type="taxonomic scope" value="Bacteria"/>
</dbReference>
<reference evidence="2" key="1">
    <citation type="submission" date="2013-09" db="EMBL/GenBank/DDBJ databases">
        <authorList>
            <person name="Zeng Z."/>
            <person name="Chen C."/>
        </authorList>
    </citation>
    <scope>NUCLEOTIDE SEQUENCE [LARGE SCALE GENOMIC DNA]</scope>
    <source>
        <strain evidence="2">DK69</strain>
    </source>
</reference>
<evidence type="ECO:0000313" key="2">
    <source>
        <dbReference type="Proteomes" id="UP000030149"/>
    </source>
</evidence>
<dbReference type="STRING" id="1107311.Q767_03830"/>
<dbReference type="RefSeq" id="WP_035629874.1">
    <property type="nucleotide sequence ID" value="NZ_AVCS01000003.1"/>
</dbReference>
<dbReference type="InterPro" id="IPR010131">
    <property type="entry name" value="MdtP/NodT-like"/>
</dbReference>
<dbReference type="AlphaFoldDB" id="A0A0A2N8R3"/>
<accession>A0A0A2N8R3</accession>
<dbReference type="Proteomes" id="UP000030149">
    <property type="component" value="Unassembled WGS sequence"/>
</dbReference>
<sequence>MKRSFLVIICGIALIPLQGKSQSTIDEVLSEVSKNNKTIQANEEYIKAQKVQYKTGISLYNPTLEYDYLKGSPANAGNQTDFTISQSFDFPTAYSKKNQLANEQITQADIQYKLITQNLLFEVKKICIELVYRNKLQNPLTKRKAATERWLSNFQRRLKNGDGNILDVNKAEVQLIEIKKEHQENLSEIVRLNEKLTGLNGGNPLVFKDTVYFDFPAIPDFETLEKEIEDSDPMRKFLEQEKLITQKQMEVSKALTLPKMEVGYHYQGILGQTYNGIHTGISLPLWESKNTVKLQKARMSFAEMSLTDHKNDHYYEIKQLYGKYENLKSILNDYQKSTVMNDNIMLLDKALSLGQISSLEYFVELNYYNNTVNSYLKTEKEYFEVISELLKYKL</sequence>
<dbReference type="GO" id="GO:0015562">
    <property type="term" value="F:efflux transmembrane transporter activity"/>
    <property type="evidence" value="ECO:0007669"/>
    <property type="project" value="InterPro"/>
</dbReference>
<organism evidence="1 2">
    <name type="scientific">Flavobacterium enshiense DK69</name>
    <dbReference type="NCBI Taxonomy" id="1107311"/>
    <lineage>
        <taxon>Bacteria</taxon>
        <taxon>Pseudomonadati</taxon>
        <taxon>Bacteroidota</taxon>
        <taxon>Flavobacteriia</taxon>
        <taxon>Flavobacteriales</taxon>
        <taxon>Flavobacteriaceae</taxon>
        <taxon>Flavobacterium</taxon>
    </lineage>
</organism>
<evidence type="ECO:0000313" key="1">
    <source>
        <dbReference type="EMBL" id="KGO96840.1"/>
    </source>
</evidence>
<dbReference type="PANTHER" id="PTHR30203">
    <property type="entry name" value="OUTER MEMBRANE CATION EFFLUX PROTEIN"/>
    <property type="match status" value="1"/>
</dbReference>
<dbReference type="Gene3D" id="1.20.1600.10">
    <property type="entry name" value="Outer membrane efflux proteins (OEP)"/>
    <property type="match status" value="1"/>
</dbReference>
<dbReference type="PATRIC" id="fig|1107311.5.peg.1925"/>
<name>A0A0A2N8R3_9FLAO</name>
<dbReference type="SUPFAM" id="SSF56954">
    <property type="entry name" value="Outer membrane efflux proteins (OEP)"/>
    <property type="match status" value="1"/>
</dbReference>
<reference evidence="1 2" key="2">
    <citation type="journal article" date="2015" name="Stand. Genomic Sci.">
        <title>High quality draft genomic sequence of Flavobacterium enshiense DK69(T) and comparison among Flavobacterium genomes.</title>
        <authorList>
            <person name="Zeng Z."/>
            <person name="Chen C."/>
            <person name="Du H."/>
            <person name="Wang G."/>
            <person name="Li M."/>
        </authorList>
    </citation>
    <scope>NUCLEOTIDE SEQUENCE [LARGE SCALE GENOMIC DNA]</scope>
    <source>
        <strain evidence="1 2">DK69</strain>
    </source>
</reference>
<comment type="caution">
    <text evidence="1">The sequence shown here is derived from an EMBL/GenBank/DDBJ whole genome shotgun (WGS) entry which is preliminary data.</text>
</comment>